<dbReference type="EMBL" id="BAAALG010000006">
    <property type="protein sequence ID" value="GAA1099991.1"/>
    <property type="molecule type" value="Genomic_DNA"/>
</dbReference>
<dbReference type="CDD" id="cd06588">
    <property type="entry name" value="PhnB_like"/>
    <property type="match status" value="1"/>
</dbReference>
<organism evidence="2 3">
    <name type="scientific">Nocardioides dubius</name>
    <dbReference type="NCBI Taxonomy" id="317019"/>
    <lineage>
        <taxon>Bacteria</taxon>
        <taxon>Bacillati</taxon>
        <taxon>Actinomycetota</taxon>
        <taxon>Actinomycetes</taxon>
        <taxon>Propionibacteriales</taxon>
        <taxon>Nocardioidaceae</taxon>
        <taxon>Nocardioides</taxon>
    </lineage>
</organism>
<dbReference type="InterPro" id="IPR029068">
    <property type="entry name" value="Glyas_Bleomycin-R_OHBP_Dase"/>
</dbReference>
<dbReference type="Gene3D" id="3.10.180.10">
    <property type="entry name" value="2,3-Dihydroxybiphenyl 1,2-Dioxygenase, domain 1"/>
    <property type="match status" value="1"/>
</dbReference>
<dbReference type="PANTHER" id="PTHR33990">
    <property type="entry name" value="PROTEIN YJDN-RELATED"/>
    <property type="match status" value="1"/>
</dbReference>
<evidence type="ECO:0000259" key="1">
    <source>
        <dbReference type="Pfam" id="PF00903"/>
    </source>
</evidence>
<evidence type="ECO:0000313" key="3">
    <source>
        <dbReference type="Proteomes" id="UP001501581"/>
    </source>
</evidence>
<evidence type="ECO:0000313" key="2">
    <source>
        <dbReference type="EMBL" id="GAA1099991.1"/>
    </source>
</evidence>
<dbReference type="Pfam" id="PF00903">
    <property type="entry name" value="Glyoxalase"/>
    <property type="match status" value="1"/>
</dbReference>
<dbReference type="PANTHER" id="PTHR33990:SF1">
    <property type="entry name" value="PROTEIN YJDN"/>
    <property type="match status" value="1"/>
</dbReference>
<proteinExistence type="predicted"/>
<accession>A0ABN1TTB5</accession>
<dbReference type="InterPro" id="IPR004360">
    <property type="entry name" value="Glyas_Fos-R_dOase_dom"/>
</dbReference>
<dbReference type="Proteomes" id="UP001501581">
    <property type="component" value="Unassembled WGS sequence"/>
</dbReference>
<name>A0ABN1TTB5_9ACTN</name>
<dbReference type="SUPFAM" id="SSF54593">
    <property type="entry name" value="Glyoxalase/Bleomycin resistance protein/Dihydroxybiphenyl dioxygenase"/>
    <property type="match status" value="1"/>
</dbReference>
<protein>
    <submittedName>
        <fullName evidence="2">VOC family protein</fullName>
    </submittedName>
</protein>
<reference evidence="2 3" key="1">
    <citation type="journal article" date="2019" name="Int. J. Syst. Evol. Microbiol.">
        <title>The Global Catalogue of Microorganisms (GCM) 10K type strain sequencing project: providing services to taxonomists for standard genome sequencing and annotation.</title>
        <authorList>
            <consortium name="The Broad Institute Genomics Platform"/>
            <consortium name="The Broad Institute Genome Sequencing Center for Infectious Disease"/>
            <person name="Wu L."/>
            <person name="Ma J."/>
        </authorList>
    </citation>
    <scope>NUCLEOTIDE SEQUENCE [LARGE SCALE GENOMIC DNA]</scope>
    <source>
        <strain evidence="2 3">JCM 13008</strain>
    </source>
</reference>
<sequence>MATLNPYLNFRGTARDALTFYQSILGGELTTSSYADMGGLEQMGVKESESQWLMHGMLVVSDSINLMGADVPTAHGDSIENGHISLSGPAEDEAFLREAFAKLAEGGELHVPLEKAPWGDYFGQTADKFGVKWLVNIAGAQG</sequence>
<dbReference type="InterPro" id="IPR028973">
    <property type="entry name" value="PhnB-like"/>
</dbReference>
<comment type="caution">
    <text evidence="2">The sequence shown here is derived from an EMBL/GenBank/DDBJ whole genome shotgun (WGS) entry which is preliminary data.</text>
</comment>
<gene>
    <name evidence="2" type="ORF">GCM10009668_17260</name>
</gene>
<feature type="domain" description="Glyoxalase/fosfomycin resistance/dioxygenase" evidence="1">
    <location>
        <begin position="10"/>
        <end position="133"/>
    </location>
</feature>
<keyword evidence="3" id="KW-1185">Reference proteome</keyword>
<dbReference type="RefSeq" id="WP_343993374.1">
    <property type="nucleotide sequence ID" value="NZ_BAAALG010000006.1"/>
</dbReference>